<feature type="transmembrane region" description="Helical" evidence="2">
    <location>
        <begin position="7"/>
        <end position="26"/>
    </location>
</feature>
<evidence type="ECO:0000256" key="1">
    <source>
        <dbReference type="SAM" id="Coils"/>
    </source>
</evidence>
<protein>
    <submittedName>
        <fullName evidence="4">Histidine kinase</fullName>
    </submittedName>
</protein>
<keyword evidence="4" id="KW-0418">Kinase</keyword>
<accession>A0AA49GMJ2</accession>
<feature type="transmembrane region" description="Helical" evidence="2">
    <location>
        <begin position="77"/>
        <end position="98"/>
    </location>
</feature>
<dbReference type="PANTHER" id="PTHR34220:SF7">
    <property type="entry name" value="SENSOR HISTIDINE KINASE YPDA"/>
    <property type="match status" value="1"/>
</dbReference>
<name>A0AA49GMJ2_9BACT</name>
<proteinExistence type="predicted"/>
<keyword evidence="2" id="KW-1133">Transmembrane helix</keyword>
<evidence type="ECO:0000256" key="2">
    <source>
        <dbReference type="SAM" id="Phobius"/>
    </source>
</evidence>
<dbReference type="SUPFAM" id="SSF55874">
    <property type="entry name" value="ATPase domain of HSP90 chaperone/DNA topoisomerase II/histidine kinase"/>
    <property type="match status" value="1"/>
</dbReference>
<dbReference type="GO" id="GO:0000155">
    <property type="term" value="F:phosphorelay sensor kinase activity"/>
    <property type="evidence" value="ECO:0007669"/>
    <property type="project" value="InterPro"/>
</dbReference>
<feature type="coiled-coil region" evidence="1">
    <location>
        <begin position="144"/>
        <end position="171"/>
    </location>
</feature>
<keyword evidence="2" id="KW-0472">Membrane</keyword>
<dbReference type="EMBL" id="CP120682">
    <property type="protein sequence ID" value="WKN37052.1"/>
    <property type="molecule type" value="Genomic_DNA"/>
</dbReference>
<organism evidence="4">
    <name type="scientific">Roseihalotalea indica</name>
    <dbReference type="NCBI Taxonomy" id="2867963"/>
    <lineage>
        <taxon>Bacteria</taxon>
        <taxon>Pseudomonadati</taxon>
        <taxon>Bacteroidota</taxon>
        <taxon>Cytophagia</taxon>
        <taxon>Cytophagales</taxon>
        <taxon>Catalimonadaceae</taxon>
        <taxon>Roseihalotalea</taxon>
    </lineage>
</organism>
<dbReference type="InterPro" id="IPR050640">
    <property type="entry name" value="Bact_2-comp_sensor_kinase"/>
</dbReference>
<feature type="transmembrane region" description="Helical" evidence="2">
    <location>
        <begin position="46"/>
        <end position="65"/>
    </location>
</feature>
<dbReference type="AlphaFoldDB" id="A0AA49GMJ2"/>
<dbReference type="GO" id="GO:0016020">
    <property type="term" value="C:membrane"/>
    <property type="evidence" value="ECO:0007669"/>
    <property type="project" value="InterPro"/>
</dbReference>
<gene>
    <name evidence="4" type="ORF">K4G66_32295</name>
</gene>
<keyword evidence="4" id="KW-0808">Transferase</keyword>
<keyword evidence="1" id="KW-0175">Coiled coil</keyword>
<dbReference type="InterPro" id="IPR010559">
    <property type="entry name" value="Sig_transdc_His_kin_internal"/>
</dbReference>
<sequence length="353" mass="41007">MYWLYKYKIYHIPFWIIYHLTWLVINTDSLANSWAYLFGSEPPVKFIGYIIFQATGAYFNLYYLIPKFLSKGKFGEYILLLLLTILACSALIAGGYYLNAYLSEKAFVELFGREPSEFMYFFSRLALPSTAASMTLAMSVKLAKNWINTEREKLTLQKENLETELKYLKSQINPHFLFNTINSIYVLIHKNPDLASESLASFSDMLRYQLYECNDPFIPLRKELDFIEGFIELESLRLHEDQTELTFDINQQADQSVQIAPFIILPFVENAFKHVSKRKNKVNFIRMQLAVCAEQVIHLEIENSRGPGRPERSSGIGLINVKRRLQLLYPGKHELLISETPETFNVTLKLKLA</sequence>
<evidence type="ECO:0000259" key="3">
    <source>
        <dbReference type="Pfam" id="PF06580"/>
    </source>
</evidence>
<feature type="domain" description="Signal transduction histidine kinase internal region" evidence="3">
    <location>
        <begin position="163"/>
        <end position="240"/>
    </location>
</feature>
<reference evidence="4" key="2">
    <citation type="journal article" date="2024" name="Antonie Van Leeuwenhoek">
        <title>Roseihalotalea indica gen. nov., sp. nov., a halophilic Bacteroidetes from mesopelagic Southwest Indian Ocean with higher carbohydrate metabolic potential.</title>
        <authorList>
            <person name="Chen B."/>
            <person name="Zhang M."/>
            <person name="Lin D."/>
            <person name="Ye J."/>
            <person name="Tang K."/>
        </authorList>
    </citation>
    <scope>NUCLEOTIDE SEQUENCE</scope>
    <source>
        <strain evidence="4">TK19036</strain>
    </source>
</reference>
<dbReference type="Pfam" id="PF06580">
    <property type="entry name" value="His_kinase"/>
    <property type="match status" value="1"/>
</dbReference>
<dbReference type="InterPro" id="IPR036890">
    <property type="entry name" value="HATPase_C_sf"/>
</dbReference>
<dbReference type="PANTHER" id="PTHR34220">
    <property type="entry name" value="SENSOR HISTIDINE KINASE YPDA"/>
    <property type="match status" value="1"/>
</dbReference>
<evidence type="ECO:0000313" key="4">
    <source>
        <dbReference type="EMBL" id="WKN37052.1"/>
    </source>
</evidence>
<dbReference type="Gene3D" id="3.30.565.10">
    <property type="entry name" value="Histidine kinase-like ATPase, C-terminal domain"/>
    <property type="match status" value="1"/>
</dbReference>
<reference evidence="4" key="1">
    <citation type="journal article" date="2023" name="Comput. Struct. Biotechnol. J.">
        <title>Discovery of a novel marine Bacteroidetes with a rich repertoire of carbohydrate-active enzymes.</title>
        <authorList>
            <person name="Chen B."/>
            <person name="Liu G."/>
            <person name="Chen Q."/>
            <person name="Wang H."/>
            <person name="Liu L."/>
            <person name="Tang K."/>
        </authorList>
    </citation>
    <scope>NUCLEOTIDE SEQUENCE</scope>
    <source>
        <strain evidence="4">TK19036</strain>
    </source>
</reference>
<keyword evidence="2" id="KW-0812">Transmembrane</keyword>